<sequence length="62" mass="7244">MLAKDRLEWRPDLFKALQKAFIRGGNGSTMSSTTTLTKMEMKPRLAWTAHTDSKIFWSFHDR</sequence>
<reference evidence="1 2" key="1">
    <citation type="submission" date="2014-10" db="EMBL/GenBank/DDBJ databases">
        <title>Draft genome of the hookworm Ancylostoma caninum.</title>
        <authorList>
            <person name="Mitreva M."/>
        </authorList>
    </citation>
    <scope>NUCLEOTIDE SEQUENCE [LARGE SCALE GENOMIC DNA]</scope>
    <source>
        <strain evidence="1 2">Baltimore</strain>
    </source>
</reference>
<organism evidence="1 2">
    <name type="scientific">Ancylostoma caninum</name>
    <name type="common">Dog hookworm</name>
    <dbReference type="NCBI Taxonomy" id="29170"/>
    <lineage>
        <taxon>Eukaryota</taxon>
        <taxon>Metazoa</taxon>
        <taxon>Ecdysozoa</taxon>
        <taxon>Nematoda</taxon>
        <taxon>Chromadorea</taxon>
        <taxon>Rhabditida</taxon>
        <taxon>Rhabditina</taxon>
        <taxon>Rhabditomorpha</taxon>
        <taxon>Strongyloidea</taxon>
        <taxon>Ancylostomatidae</taxon>
        <taxon>Ancylostomatinae</taxon>
        <taxon>Ancylostoma</taxon>
    </lineage>
</organism>
<evidence type="ECO:0000313" key="2">
    <source>
        <dbReference type="Proteomes" id="UP000252519"/>
    </source>
</evidence>
<evidence type="ECO:0000313" key="1">
    <source>
        <dbReference type="EMBL" id="RCN45058.1"/>
    </source>
</evidence>
<gene>
    <name evidence="1" type="ORF">ANCCAN_08923</name>
</gene>
<proteinExistence type="predicted"/>
<comment type="caution">
    <text evidence="1">The sequence shown here is derived from an EMBL/GenBank/DDBJ whole genome shotgun (WGS) entry which is preliminary data.</text>
</comment>
<protein>
    <submittedName>
        <fullName evidence="1">Uncharacterized protein</fullName>
    </submittedName>
</protein>
<accession>A0A368GN55</accession>
<dbReference type="Proteomes" id="UP000252519">
    <property type="component" value="Unassembled WGS sequence"/>
</dbReference>
<keyword evidence="2" id="KW-1185">Reference proteome</keyword>
<name>A0A368GN55_ANCCA</name>
<dbReference type="AlphaFoldDB" id="A0A368GN55"/>
<dbReference type="EMBL" id="JOJR01000112">
    <property type="protein sequence ID" value="RCN45058.1"/>
    <property type="molecule type" value="Genomic_DNA"/>
</dbReference>